<gene>
    <name evidence="1" type="ORF">EGH21_22750</name>
</gene>
<sequence>MRRIRTFFLEAEPLVDATSFDSVLHPQELTIQFEDGIGTAEQCRLDVTWFRSGAYRFHYVDTEEVNWRFDRHPNTHSPAKHFHEPPVAHSETAVASCITVEEPTLVARAVLKLWRRAYEMDDLEVLNTASDPP</sequence>
<name>A0AAW4PWY7_9EURY</name>
<accession>A0AAW4PWY7</accession>
<evidence type="ECO:0000313" key="2">
    <source>
        <dbReference type="Proteomes" id="UP001430377"/>
    </source>
</evidence>
<dbReference type="Proteomes" id="UP001430377">
    <property type="component" value="Unassembled WGS sequence"/>
</dbReference>
<dbReference type="EMBL" id="RKLR01000020">
    <property type="protein sequence ID" value="MBX0325841.1"/>
    <property type="molecule type" value="Genomic_DNA"/>
</dbReference>
<organism evidence="1 2">
    <name type="scientific">Haloarcula rubra</name>
    <dbReference type="NCBI Taxonomy" id="2487747"/>
    <lineage>
        <taxon>Archaea</taxon>
        <taxon>Methanobacteriati</taxon>
        <taxon>Methanobacteriota</taxon>
        <taxon>Stenosarchaea group</taxon>
        <taxon>Halobacteria</taxon>
        <taxon>Halobacteriales</taxon>
        <taxon>Haloarculaceae</taxon>
        <taxon>Haloarcula</taxon>
    </lineage>
</organism>
<dbReference type="Pfam" id="PF20126">
    <property type="entry name" value="TumE"/>
    <property type="match status" value="1"/>
</dbReference>
<keyword evidence="2" id="KW-1185">Reference proteome</keyword>
<protein>
    <submittedName>
        <fullName evidence="1">Uncharacterized protein</fullName>
    </submittedName>
</protein>
<comment type="caution">
    <text evidence="1">The sequence shown here is derived from an EMBL/GenBank/DDBJ whole genome shotgun (WGS) entry which is preliminary data.</text>
</comment>
<reference evidence="1 2" key="1">
    <citation type="submission" date="2021-06" db="EMBL/GenBank/DDBJ databases">
        <title>Halomicroarcula sp. a new haloarchaeum isolated from saline soil.</title>
        <authorList>
            <person name="Duran-Viseras A."/>
            <person name="Sanchez-Porro C."/>
            <person name="Ventosa A."/>
        </authorList>
    </citation>
    <scope>NUCLEOTIDE SEQUENCE [LARGE SCALE GENOMIC DNA]</scope>
    <source>
        <strain evidence="1 2">F13</strain>
    </source>
</reference>
<proteinExistence type="predicted"/>
<dbReference type="InterPro" id="IPR045397">
    <property type="entry name" value="TumE-like"/>
</dbReference>
<dbReference type="AlphaFoldDB" id="A0AAW4PWY7"/>
<evidence type="ECO:0000313" key="1">
    <source>
        <dbReference type="EMBL" id="MBX0325841.1"/>
    </source>
</evidence>